<keyword evidence="5" id="KW-0805">Transcription regulation</keyword>
<proteinExistence type="predicted"/>
<dbReference type="GO" id="GO:0016020">
    <property type="term" value="C:membrane"/>
    <property type="evidence" value="ECO:0007669"/>
    <property type="project" value="UniProtKB-SubCell"/>
</dbReference>
<organism evidence="13 14">
    <name type="scientific">Trapa natans</name>
    <name type="common">Water chestnut</name>
    <dbReference type="NCBI Taxonomy" id="22666"/>
    <lineage>
        <taxon>Eukaryota</taxon>
        <taxon>Viridiplantae</taxon>
        <taxon>Streptophyta</taxon>
        <taxon>Embryophyta</taxon>
        <taxon>Tracheophyta</taxon>
        <taxon>Spermatophyta</taxon>
        <taxon>Magnoliopsida</taxon>
        <taxon>eudicotyledons</taxon>
        <taxon>Gunneridae</taxon>
        <taxon>Pentapetalae</taxon>
        <taxon>rosids</taxon>
        <taxon>malvids</taxon>
        <taxon>Myrtales</taxon>
        <taxon>Lythraceae</taxon>
        <taxon>Trapa</taxon>
    </lineage>
</organism>
<keyword evidence="4" id="KW-1133">Transmembrane helix</keyword>
<dbReference type="EMBL" id="JAXQNO010000007">
    <property type="protein sequence ID" value="KAK4794435.1"/>
    <property type="molecule type" value="Genomic_DNA"/>
</dbReference>
<dbReference type="PANTHER" id="PTHR31744:SF216">
    <property type="entry name" value="NAC TRANSCRIPTION FACTOR"/>
    <property type="match status" value="1"/>
</dbReference>
<dbReference type="Gene3D" id="2.170.150.80">
    <property type="entry name" value="NAC domain"/>
    <property type="match status" value="1"/>
</dbReference>
<evidence type="ECO:0000313" key="13">
    <source>
        <dbReference type="EMBL" id="KAK4794435.1"/>
    </source>
</evidence>
<name>A0AAN7RAL9_TRANT</name>
<evidence type="ECO:0000256" key="4">
    <source>
        <dbReference type="ARBA" id="ARBA00022989"/>
    </source>
</evidence>
<evidence type="ECO:0000256" key="8">
    <source>
        <dbReference type="ARBA" id="ARBA00023159"/>
    </source>
</evidence>
<keyword evidence="3" id="KW-0812">Transmembrane</keyword>
<evidence type="ECO:0000256" key="11">
    <source>
        <dbReference type="SAM" id="MobiDB-lite"/>
    </source>
</evidence>
<evidence type="ECO:0000256" key="6">
    <source>
        <dbReference type="ARBA" id="ARBA00023125"/>
    </source>
</evidence>
<dbReference type="InterPro" id="IPR036093">
    <property type="entry name" value="NAC_dom_sf"/>
</dbReference>
<evidence type="ECO:0000256" key="7">
    <source>
        <dbReference type="ARBA" id="ARBA00023136"/>
    </source>
</evidence>
<gene>
    <name evidence="13" type="ORF">SAY86_012429</name>
</gene>
<evidence type="ECO:0000256" key="3">
    <source>
        <dbReference type="ARBA" id="ARBA00022692"/>
    </source>
</evidence>
<keyword evidence="7" id="KW-0472">Membrane</keyword>
<dbReference type="FunFam" id="2.170.150.80:FF:000002">
    <property type="entry name" value="Nac domain-containing protein 86"/>
    <property type="match status" value="1"/>
</dbReference>
<evidence type="ECO:0000259" key="12">
    <source>
        <dbReference type="PROSITE" id="PS51005"/>
    </source>
</evidence>
<evidence type="ECO:0000256" key="5">
    <source>
        <dbReference type="ARBA" id="ARBA00023015"/>
    </source>
</evidence>
<dbReference type="AlphaFoldDB" id="A0AAN7RAL9"/>
<evidence type="ECO:0000256" key="9">
    <source>
        <dbReference type="ARBA" id="ARBA00023163"/>
    </source>
</evidence>
<sequence>MAVLHINSLPLGFRFRPTDEELVDYYLRLKITGKHEEVRSIREIDVCKWEPWDLPDLSAIKTKDPEWFFFCPRDRKYPNGLRLNRATNAGYWKATGKDRKIKSGAELIGMKKTLVFYTGRAPKGKRTFWVMHEYRATLEELDGTHSGQEPYVLCRLFRKNDQTLENLHCDYAEETPSSPAAKTSLGDTESDLVIAEESPTLLNATLQTEDCYIDGHYLLDHPFSMSTIEMKTEHLSPPAESMVGKEADDEAFITEFLKSILNSEADFEIPDLDAEPTGKQVLCWPDGHQGLNMDAFNRDEHSLAGGSSILSSKAADDENNSACYMNVFEDLTGDHDGDIFAPGIRIRTRTSPVPPTLLNQNFQGTAIRRLRLQRQCKLQVGPIICTAQSMKRSIDEPEEPSSKSVVTELEEPVEKSVRMLSTEPRTSDSRTSAKFSLFQVVRSVKRGRSKASVLLRTFGMVAFFVSLLGGDMSVEGCQAEGDGARNLQQIRRARDGAEREEGLGIGIGKTTL</sequence>
<dbReference type="PROSITE" id="PS51005">
    <property type="entry name" value="NAC"/>
    <property type="match status" value="1"/>
</dbReference>
<dbReference type="Proteomes" id="UP001346149">
    <property type="component" value="Unassembled WGS sequence"/>
</dbReference>
<dbReference type="Pfam" id="PF02365">
    <property type="entry name" value="NAM"/>
    <property type="match status" value="1"/>
</dbReference>
<keyword evidence="10" id="KW-0539">Nucleus</keyword>
<reference evidence="13 14" key="1">
    <citation type="journal article" date="2023" name="Hortic Res">
        <title>Pangenome of water caltrop reveals structural variations and asymmetric subgenome divergence after allopolyploidization.</title>
        <authorList>
            <person name="Zhang X."/>
            <person name="Chen Y."/>
            <person name="Wang L."/>
            <person name="Yuan Y."/>
            <person name="Fang M."/>
            <person name="Shi L."/>
            <person name="Lu R."/>
            <person name="Comes H.P."/>
            <person name="Ma Y."/>
            <person name="Chen Y."/>
            <person name="Huang G."/>
            <person name="Zhou Y."/>
            <person name="Zheng Z."/>
            <person name="Qiu Y."/>
        </authorList>
    </citation>
    <scope>NUCLEOTIDE SEQUENCE [LARGE SCALE GENOMIC DNA]</scope>
    <source>
        <strain evidence="13">F231</strain>
    </source>
</reference>
<keyword evidence="9" id="KW-0804">Transcription</keyword>
<dbReference type="GO" id="GO:0006355">
    <property type="term" value="P:regulation of DNA-templated transcription"/>
    <property type="evidence" value="ECO:0007669"/>
    <property type="project" value="InterPro"/>
</dbReference>
<evidence type="ECO:0000256" key="2">
    <source>
        <dbReference type="ARBA" id="ARBA00004167"/>
    </source>
</evidence>
<dbReference type="InterPro" id="IPR003441">
    <property type="entry name" value="NAC-dom"/>
</dbReference>
<evidence type="ECO:0000256" key="10">
    <source>
        <dbReference type="ARBA" id="ARBA00023242"/>
    </source>
</evidence>
<keyword evidence="8" id="KW-0010">Activator</keyword>
<dbReference type="SUPFAM" id="SSF101941">
    <property type="entry name" value="NAC domain"/>
    <property type="match status" value="1"/>
</dbReference>
<keyword evidence="6" id="KW-0238">DNA-binding</keyword>
<dbReference type="GO" id="GO:0005634">
    <property type="term" value="C:nucleus"/>
    <property type="evidence" value="ECO:0007669"/>
    <property type="project" value="UniProtKB-SubCell"/>
</dbReference>
<dbReference type="PANTHER" id="PTHR31744">
    <property type="entry name" value="PROTEIN CUP-SHAPED COTYLEDON 2-RELATED"/>
    <property type="match status" value="1"/>
</dbReference>
<dbReference type="GO" id="GO:0000976">
    <property type="term" value="F:transcription cis-regulatory region binding"/>
    <property type="evidence" value="ECO:0007669"/>
    <property type="project" value="UniProtKB-ARBA"/>
</dbReference>
<feature type="domain" description="NAC" evidence="12">
    <location>
        <begin position="9"/>
        <end position="159"/>
    </location>
</feature>
<evidence type="ECO:0000313" key="14">
    <source>
        <dbReference type="Proteomes" id="UP001346149"/>
    </source>
</evidence>
<keyword evidence="14" id="KW-1185">Reference proteome</keyword>
<evidence type="ECO:0000256" key="1">
    <source>
        <dbReference type="ARBA" id="ARBA00004123"/>
    </source>
</evidence>
<feature type="region of interest" description="Disordered" evidence="11">
    <location>
        <begin position="391"/>
        <end position="410"/>
    </location>
</feature>
<protein>
    <recommendedName>
        <fullName evidence="12">NAC domain-containing protein</fullName>
    </recommendedName>
</protein>
<accession>A0AAN7RAL9</accession>
<comment type="subcellular location">
    <subcellularLocation>
        <location evidence="2">Membrane</location>
        <topology evidence="2">Single-pass membrane protein</topology>
    </subcellularLocation>
    <subcellularLocation>
        <location evidence="1">Nucleus</location>
    </subcellularLocation>
</comment>
<comment type="caution">
    <text evidence="13">The sequence shown here is derived from an EMBL/GenBank/DDBJ whole genome shotgun (WGS) entry which is preliminary data.</text>
</comment>